<dbReference type="UniPathway" id="UPA00621"/>
<evidence type="ECO:0000256" key="1">
    <source>
        <dbReference type="ARBA" id="ARBA00001947"/>
    </source>
</evidence>
<evidence type="ECO:0000256" key="8">
    <source>
        <dbReference type="ARBA" id="ARBA00023315"/>
    </source>
</evidence>
<dbReference type="RefSeq" id="WP_066745023.1">
    <property type="nucleotide sequence ID" value="NZ_CATWZH010000003.1"/>
</dbReference>
<dbReference type="AlphaFoldDB" id="A0A1B2I5E3"/>
<evidence type="ECO:0000256" key="5">
    <source>
        <dbReference type="ARBA" id="ARBA00022679"/>
    </source>
</evidence>
<dbReference type="EC" id="2.3.1.222" evidence="3 9"/>
<dbReference type="InterPro" id="IPR008300">
    <property type="entry name" value="PTAC"/>
</dbReference>
<dbReference type="Proteomes" id="UP000093044">
    <property type="component" value="Chromosome"/>
</dbReference>
<comment type="catalytic activity">
    <reaction evidence="9">
        <text>propanoyl-CoA + phosphate = propanoyl phosphate + CoA</text>
        <dbReference type="Rhea" id="RHEA:28046"/>
        <dbReference type="ChEBI" id="CHEBI:43474"/>
        <dbReference type="ChEBI" id="CHEBI:57287"/>
        <dbReference type="ChEBI" id="CHEBI:57392"/>
        <dbReference type="ChEBI" id="CHEBI:58933"/>
        <dbReference type="EC" id="2.3.1.222"/>
    </reaction>
</comment>
<dbReference type="PIRSF" id="PIRSF010130">
    <property type="entry name" value="PduL"/>
    <property type="match status" value="1"/>
</dbReference>
<accession>A0A1B2I5E3</accession>
<sequence>MAAESAESRENLIKLVTRLVLEELAKGPGIPLGVSNRHIHLDRGDMDALFGKGCELTHKKDLGQPGQYASEETVTIKGPKGQIGKVRVLGPLRPETQVEISLSDGFTLGLRPPVRESGKIAGTPGIEIIGPRGSVIKDGSVIAALRHIHMSDKEAAVYGFKDKEIVDVEVGSPERSAVLHNVLLRVSDKYALEMHIDTDEANAVGAKNGDLVRIVGRARQ</sequence>
<keyword evidence="6" id="KW-0479">Metal-binding</keyword>
<reference evidence="10" key="1">
    <citation type="submission" date="2016-08" db="EMBL/GenBank/DDBJ databases">
        <title>Complete genome of Cloacibacillus porcorum.</title>
        <authorList>
            <person name="Looft T."/>
            <person name="Bayles D.O."/>
            <person name="Alt D.P."/>
        </authorList>
    </citation>
    <scope>NUCLEOTIDE SEQUENCE [LARGE SCALE GENOMIC DNA]</scope>
    <source>
        <strain evidence="10">CL-84</strain>
    </source>
</reference>
<evidence type="ECO:0000313" key="11">
    <source>
        <dbReference type="Proteomes" id="UP000093044"/>
    </source>
</evidence>
<gene>
    <name evidence="10" type="ORF">BED41_08975</name>
</gene>
<organism evidence="10 11">
    <name type="scientific">Cloacibacillus porcorum</name>
    <dbReference type="NCBI Taxonomy" id="1197717"/>
    <lineage>
        <taxon>Bacteria</taxon>
        <taxon>Thermotogati</taxon>
        <taxon>Synergistota</taxon>
        <taxon>Synergistia</taxon>
        <taxon>Synergistales</taxon>
        <taxon>Synergistaceae</taxon>
        <taxon>Cloacibacillus</taxon>
    </lineage>
</organism>
<keyword evidence="7" id="KW-0862">Zinc</keyword>
<comment type="cofactor">
    <cofactor evidence="1">
        <name>Zn(2+)</name>
        <dbReference type="ChEBI" id="CHEBI:29105"/>
    </cofactor>
</comment>
<proteinExistence type="inferred from homology"/>
<name>A0A1B2I5E3_9BACT</name>
<keyword evidence="8 9" id="KW-0012">Acyltransferase</keyword>
<evidence type="ECO:0000256" key="3">
    <source>
        <dbReference type="ARBA" id="ARBA00012206"/>
    </source>
</evidence>
<dbReference type="GO" id="GO:0016747">
    <property type="term" value="F:acyltransferase activity, transferring groups other than amino-acyl groups"/>
    <property type="evidence" value="ECO:0007669"/>
    <property type="project" value="InterPro"/>
</dbReference>
<dbReference type="EMBL" id="CP016757">
    <property type="protein sequence ID" value="ANZ45192.1"/>
    <property type="molecule type" value="Genomic_DNA"/>
</dbReference>
<keyword evidence="5 9" id="KW-0808">Transferase</keyword>
<dbReference type="NCBIfam" id="NF011652">
    <property type="entry name" value="PRK15070.1"/>
    <property type="match status" value="1"/>
</dbReference>
<comment type="similarity">
    <text evidence="2 9">Belongs to the PduL family.</text>
</comment>
<evidence type="ECO:0000256" key="2">
    <source>
        <dbReference type="ARBA" id="ARBA00007342"/>
    </source>
</evidence>
<dbReference type="Pfam" id="PF06130">
    <property type="entry name" value="PTAC"/>
    <property type="match status" value="1"/>
</dbReference>
<evidence type="ECO:0000256" key="6">
    <source>
        <dbReference type="ARBA" id="ARBA00022723"/>
    </source>
</evidence>
<dbReference type="GO" id="GO:0051144">
    <property type="term" value="P:1,2-propanediol catabolic process"/>
    <property type="evidence" value="ECO:0007669"/>
    <property type="project" value="UniProtKB-UniPathway"/>
</dbReference>
<evidence type="ECO:0000256" key="9">
    <source>
        <dbReference type="PIRNR" id="PIRNR010130"/>
    </source>
</evidence>
<dbReference type="PANTHER" id="PTHR39453">
    <property type="entry name" value="PHOSPHATE PROPANOYLTRANSFERASE"/>
    <property type="match status" value="1"/>
</dbReference>
<comment type="pathway">
    <text evidence="9">Polyol metabolism; 1,2-propanediol degradation.</text>
</comment>
<dbReference type="STRING" id="1197717.BED41_08975"/>
<evidence type="ECO:0000313" key="10">
    <source>
        <dbReference type="EMBL" id="ANZ45192.1"/>
    </source>
</evidence>
<protein>
    <recommendedName>
        <fullName evidence="4 9">Phosphate propanoyltransferase</fullName>
        <ecNumber evidence="3 9">2.3.1.222</ecNumber>
    </recommendedName>
</protein>
<dbReference type="KEGG" id="cpor:BED41_08975"/>
<dbReference type="PANTHER" id="PTHR39453:SF1">
    <property type="entry name" value="PHOSPHATE PROPANOYLTRANSFERASE"/>
    <property type="match status" value="1"/>
</dbReference>
<keyword evidence="11" id="KW-1185">Reference proteome</keyword>
<evidence type="ECO:0000256" key="4">
    <source>
        <dbReference type="ARBA" id="ARBA00020837"/>
    </source>
</evidence>
<dbReference type="GO" id="GO:0046872">
    <property type="term" value="F:metal ion binding"/>
    <property type="evidence" value="ECO:0007669"/>
    <property type="project" value="UniProtKB-KW"/>
</dbReference>
<evidence type="ECO:0000256" key="7">
    <source>
        <dbReference type="ARBA" id="ARBA00022833"/>
    </source>
</evidence>
<dbReference type="OrthoDB" id="9784365at2"/>
<comment type="function">
    <text evidence="9">Involved in 1,2-propanediol (1,2-PD) degradation by catalyzing the conversion of propanoyl-CoA to propanoyl-phosphate.</text>
</comment>
<dbReference type="GeneID" id="83057980"/>